<evidence type="ECO:0000313" key="2">
    <source>
        <dbReference type="EMBL" id="MPC29686.1"/>
    </source>
</evidence>
<gene>
    <name evidence="2" type="ORF">E2C01_022932</name>
</gene>
<keyword evidence="3" id="KW-1185">Reference proteome</keyword>
<accession>A0A5B7E8Z2</accession>
<dbReference type="EMBL" id="VSRR010002118">
    <property type="protein sequence ID" value="MPC29686.1"/>
    <property type="molecule type" value="Genomic_DNA"/>
</dbReference>
<reference evidence="2 3" key="1">
    <citation type="submission" date="2019-05" db="EMBL/GenBank/DDBJ databases">
        <title>Another draft genome of Portunus trituberculatus and its Hox gene families provides insights of decapod evolution.</title>
        <authorList>
            <person name="Jeong J.-H."/>
            <person name="Song I."/>
            <person name="Kim S."/>
            <person name="Choi T."/>
            <person name="Kim D."/>
            <person name="Ryu S."/>
            <person name="Kim W."/>
        </authorList>
    </citation>
    <scope>NUCLEOTIDE SEQUENCE [LARGE SCALE GENOMIC DNA]</scope>
    <source>
        <tissue evidence="2">Muscle</tissue>
    </source>
</reference>
<sequence length="61" mass="6594">MTGVPAVYRGRWRLRYIEGFTLTSITCLSIPVALHHAAPPSLPLPAGDEAGEGQQHQLKSP</sequence>
<feature type="region of interest" description="Disordered" evidence="1">
    <location>
        <begin position="41"/>
        <end position="61"/>
    </location>
</feature>
<dbReference type="Proteomes" id="UP000324222">
    <property type="component" value="Unassembled WGS sequence"/>
</dbReference>
<dbReference type="AlphaFoldDB" id="A0A5B7E8Z2"/>
<name>A0A5B7E8Z2_PORTR</name>
<evidence type="ECO:0000313" key="3">
    <source>
        <dbReference type="Proteomes" id="UP000324222"/>
    </source>
</evidence>
<comment type="caution">
    <text evidence="2">The sequence shown here is derived from an EMBL/GenBank/DDBJ whole genome shotgun (WGS) entry which is preliminary data.</text>
</comment>
<organism evidence="2 3">
    <name type="scientific">Portunus trituberculatus</name>
    <name type="common">Swimming crab</name>
    <name type="synonym">Neptunus trituberculatus</name>
    <dbReference type="NCBI Taxonomy" id="210409"/>
    <lineage>
        <taxon>Eukaryota</taxon>
        <taxon>Metazoa</taxon>
        <taxon>Ecdysozoa</taxon>
        <taxon>Arthropoda</taxon>
        <taxon>Crustacea</taxon>
        <taxon>Multicrustacea</taxon>
        <taxon>Malacostraca</taxon>
        <taxon>Eumalacostraca</taxon>
        <taxon>Eucarida</taxon>
        <taxon>Decapoda</taxon>
        <taxon>Pleocyemata</taxon>
        <taxon>Brachyura</taxon>
        <taxon>Eubrachyura</taxon>
        <taxon>Portunoidea</taxon>
        <taxon>Portunidae</taxon>
        <taxon>Portuninae</taxon>
        <taxon>Portunus</taxon>
    </lineage>
</organism>
<proteinExistence type="predicted"/>
<evidence type="ECO:0000256" key="1">
    <source>
        <dbReference type="SAM" id="MobiDB-lite"/>
    </source>
</evidence>
<protein>
    <submittedName>
        <fullName evidence="2">Uncharacterized protein</fullName>
    </submittedName>
</protein>